<sequence length="392" mass="42945">MNLYNAKCPNCQHAFKINDEQLAVRHGYVRCSHCKTIFSAAEQLEQKKIANNNPLSSPNPQTSSALIDDKPEGILFDDESGLDEAGNLIVNEPVKPTSPYALSKSSPTSAKAKSNSTIDDLEIIDNFDQLPIAKNTNPKVLIGDEDAVEAIDLAQDNETLGDEQAWLLSLMAQADDNEAADDTAGAKRSMDGVFNTDIFDQIPIDTRSEQQADLLAYQQKIDERLSQQVSSQQLANAKIFNMRIIWGLGSLLLVFLLAAQYIIFNIDTLITSKANAALLSTICHKIPACQLPIADTGLIDVQMLALAHSSKLAGKTDLVFTLTNTTDNNIVYPSVKVSLRSGNTILAQTLLTPTDYLEAGNNYLMPHQIKPVKLRIDFPKTKVQAANIELIY</sequence>
<dbReference type="RefSeq" id="WP_239742043.1">
    <property type="nucleotide sequence ID" value="NZ_JACSYB010000001.1"/>
</dbReference>
<evidence type="ECO:0000256" key="1">
    <source>
        <dbReference type="SAM" id="MobiDB-lite"/>
    </source>
</evidence>
<feature type="compositionally biased region" description="Low complexity" evidence="1">
    <location>
        <begin position="101"/>
        <end position="115"/>
    </location>
</feature>
<dbReference type="Pfam" id="PF13717">
    <property type="entry name" value="Zn_ribbon_4"/>
    <property type="match status" value="1"/>
</dbReference>
<name>A0A9X1US89_9GAMM</name>
<gene>
    <name evidence="4" type="ORF">H9W84_04865</name>
</gene>
<feature type="domain" description="Zinc finger/thioredoxin putative" evidence="3">
    <location>
        <begin position="7"/>
        <end position="38"/>
    </location>
</feature>
<keyword evidence="2" id="KW-0472">Membrane</keyword>
<dbReference type="Proteomes" id="UP001139238">
    <property type="component" value="Unassembled WGS sequence"/>
</dbReference>
<dbReference type="Pfam" id="PF11906">
    <property type="entry name" value="DUF3426"/>
    <property type="match status" value="1"/>
</dbReference>
<accession>A0A9X1US89</accession>
<organism evidence="4 5">
    <name type="scientific">Moraxella tetraodonis</name>
    <dbReference type="NCBI Taxonomy" id="2767221"/>
    <lineage>
        <taxon>Bacteria</taxon>
        <taxon>Pseudomonadati</taxon>
        <taxon>Pseudomonadota</taxon>
        <taxon>Gammaproteobacteria</taxon>
        <taxon>Moraxellales</taxon>
        <taxon>Moraxellaceae</taxon>
        <taxon>Moraxella</taxon>
    </lineage>
</organism>
<reference evidence="4" key="1">
    <citation type="submission" date="2021-08" db="EMBL/GenBank/DDBJ databases">
        <title>Complete genome sequence of Moraxella sp strain PS-22.</title>
        <authorList>
            <person name="Das S.K."/>
        </authorList>
    </citation>
    <scope>NUCLEOTIDE SEQUENCE</scope>
    <source>
        <strain evidence="4">PS-22</strain>
    </source>
</reference>
<dbReference type="InterPro" id="IPR021834">
    <property type="entry name" value="DUF3426"/>
</dbReference>
<evidence type="ECO:0000313" key="4">
    <source>
        <dbReference type="EMBL" id="MCG8147455.1"/>
    </source>
</evidence>
<protein>
    <submittedName>
        <fullName evidence="4">DUF3426 domain-containing protein</fullName>
    </submittedName>
</protein>
<dbReference type="InterPro" id="IPR011723">
    <property type="entry name" value="Znf/thioredoxin_put"/>
</dbReference>
<dbReference type="AlphaFoldDB" id="A0A9X1US89"/>
<dbReference type="EMBL" id="JACSYB010000001">
    <property type="protein sequence ID" value="MCG8147455.1"/>
    <property type="molecule type" value="Genomic_DNA"/>
</dbReference>
<keyword evidence="5" id="KW-1185">Reference proteome</keyword>
<evidence type="ECO:0000313" key="5">
    <source>
        <dbReference type="Proteomes" id="UP001139238"/>
    </source>
</evidence>
<feature type="transmembrane region" description="Helical" evidence="2">
    <location>
        <begin position="244"/>
        <end position="264"/>
    </location>
</feature>
<evidence type="ECO:0000256" key="2">
    <source>
        <dbReference type="SAM" id="Phobius"/>
    </source>
</evidence>
<dbReference type="NCBIfam" id="TIGR02098">
    <property type="entry name" value="MJ0042_CXXC"/>
    <property type="match status" value="1"/>
</dbReference>
<evidence type="ECO:0000259" key="3">
    <source>
        <dbReference type="Pfam" id="PF13717"/>
    </source>
</evidence>
<proteinExistence type="predicted"/>
<keyword evidence="2" id="KW-0812">Transmembrane</keyword>
<keyword evidence="2" id="KW-1133">Transmembrane helix</keyword>
<feature type="region of interest" description="Disordered" evidence="1">
    <location>
        <begin position="93"/>
        <end position="115"/>
    </location>
</feature>
<comment type="caution">
    <text evidence="4">The sequence shown here is derived from an EMBL/GenBank/DDBJ whole genome shotgun (WGS) entry which is preliminary data.</text>
</comment>